<sequence>MNKRHFHFQDLPVERFRHIFKYLARHDLVNPFERLNQQFDIMFAQQPLCLPNNQQMSIQLYCHYLKKIVSKHASQIVYFHLSERSAPCATDYILELLTELLNNGHLPQLQNLRVTFLMTHDNIEKKLLLPIPLKQAFVPELRHVNLKIFADGYLGTEVCRRRTACRIGSNTFGVVGENISHLLRIAQRSPYFSGLYIELDLDYGRVLSLNKQLGSLLSRQLVILHLTAEKPNSSPGDLVRIIDKLGV</sequence>
<organism evidence="1 2">
    <name type="scientific">Rotaria magnacalcarata</name>
    <dbReference type="NCBI Taxonomy" id="392030"/>
    <lineage>
        <taxon>Eukaryota</taxon>
        <taxon>Metazoa</taxon>
        <taxon>Spiralia</taxon>
        <taxon>Gnathifera</taxon>
        <taxon>Rotifera</taxon>
        <taxon>Eurotatoria</taxon>
        <taxon>Bdelloidea</taxon>
        <taxon>Philodinida</taxon>
        <taxon>Philodinidae</taxon>
        <taxon>Rotaria</taxon>
    </lineage>
</organism>
<reference evidence="1" key="1">
    <citation type="submission" date="2021-02" db="EMBL/GenBank/DDBJ databases">
        <authorList>
            <person name="Nowell W R."/>
        </authorList>
    </citation>
    <scope>NUCLEOTIDE SEQUENCE</scope>
</reference>
<evidence type="ECO:0000313" key="1">
    <source>
        <dbReference type="EMBL" id="CAF4418489.1"/>
    </source>
</evidence>
<gene>
    <name evidence="1" type="ORF">SMN809_LOCUS31234</name>
</gene>
<protein>
    <submittedName>
        <fullName evidence="1">Uncharacterized protein</fullName>
    </submittedName>
</protein>
<proteinExistence type="predicted"/>
<feature type="non-terminal residue" evidence="1">
    <location>
        <position position="1"/>
    </location>
</feature>
<dbReference type="AlphaFoldDB" id="A0A8S2W4P0"/>
<dbReference type="Proteomes" id="UP000676336">
    <property type="component" value="Unassembled WGS sequence"/>
</dbReference>
<name>A0A8S2W4P0_9BILA</name>
<comment type="caution">
    <text evidence="1">The sequence shown here is derived from an EMBL/GenBank/DDBJ whole genome shotgun (WGS) entry which is preliminary data.</text>
</comment>
<dbReference type="EMBL" id="CAJOBI010061744">
    <property type="protein sequence ID" value="CAF4418489.1"/>
    <property type="molecule type" value="Genomic_DNA"/>
</dbReference>
<accession>A0A8S2W4P0</accession>
<evidence type="ECO:0000313" key="2">
    <source>
        <dbReference type="Proteomes" id="UP000676336"/>
    </source>
</evidence>